<dbReference type="AlphaFoldDB" id="E0UI57"/>
<name>E0UI57_GLOV7</name>
<comment type="similarity">
    <text evidence="1">Belongs to the bacterial solute-binding protein 1 family.</text>
</comment>
<evidence type="ECO:0000256" key="3">
    <source>
        <dbReference type="ARBA" id="ARBA00022729"/>
    </source>
</evidence>
<dbReference type="RefSeq" id="WP_013323777.1">
    <property type="nucleotide sequence ID" value="NC_014501.1"/>
</dbReference>
<dbReference type="PROSITE" id="PS51257">
    <property type="entry name" value="PROKAR_LIPOPROTEIN"/>
    <property type="match status" value="1"/>
</dbReference>
<dbReference type="GO" id="GO:0055052">
    <property type="term" value="C:ATP-binding cassette (ABC) transporter complex, substrate-binding subunit-containing"/>
    <property type="evidence" value="ECO:0007669"/>
    <property type="project" value="TreeGrafter"/>
</dbReference>
<evidence type="ECO:0000256" key="2">
    <source>
        <dbReference type="ARBA" id="ARBA00022448"/>
    </source>
</evidence>
<dbReference type="GO" id="GO:0042956">
    <property type="term" value="P:maltodextrin transmembrane transport"/>
    <property type="evidence" value="ECO:0007669"/>
    <property type="project" value="TreeGrafter"/>
</dbReference>
<organism evidence="5 6">
    <name type="scientific">Gloeothece verrucosa (strain PCC 7822)</name>
    <name type="common">Cyanothece sp. (strain PCC 7822)</name>
    <dbReference type="NCBI Taxonomy" id="497965"/>
    <lineage>
        <taxon>Bacteria</taxon>
        <taxon>Bacillati</taxon>
        <taxon>Cyanobacteriota</taxon>
        <taxon>Cyanophyceae</taxon>
        <taxon>Oscillatoriophycideae</taxon>
        <taxon>Chroococcales</taxon>
        <taxon>Aphanothecaceae</taxon>
        <taxon>Gloeothece</taxon>
        <taxon>Gloeothece verrucosa</taxon>
    </lineage>
</organism>
<evidence type="ECO:0000313" key="5">
    <source>
        <dbReference type="EMBL" id="ADN15709.1"/>
    </source>
</evidence>
<accession>E0UI57</accession>
<dbReference type="HOGENOM" id="CLU_646909_0_0_3"/>
<dbReference type="PANTHER" id="PTHR30061:SF50">
    <property type="entry name" value="MALTOSE_MALTODEXTRIN-BINDING PERIPLASMIC PROTEIN"/>
    <property type="match status" value="1"/>
</dbReference>
<keyword evidence="3 4" id="KW-0732">Signal</keyword>
<dbReference type="EMBL" id="CP002198">
    <property type="protein sequence ID" value="ADN15709.1"/>
    <property type="molecule type" value="Genomic_DNA"/>
</dbReference>
<sequence>MIKKFTKRFLITVLLLLLTSCSLDSLAQIFNEQGELLISYSFQGHLAEMLNRSFQEFQQLNSGVQIVSQYWPQNQLKSQFIKQAKDGLGPSIIIDFAQEMPDLIKAEVISPIDEKNIDLSVYLSQTLTQIRYRTKIYGLPLGSQIQVLCYNQALLKPSQQTKDTSLIRPPTRLEELLEQAKKGYSVGMVSTFEDTFWGMGIFDAQWFNSQGLIMPVKLQNWAKWLQWLKKAENLPNFTLIGQRNLLHSAFADGKLVYYICNSTEIDDLKNELKDNLRIAPLPSELDRPATPLLYTRIIMLNHSSNPDEIRLALQLAEFWANPEQQIQGIVQSQAFVPITQNVAIDPDIFPIEATLIQQSKTAVAIPINAMEKIMPIFEQANILYKKALLGNITPEEAAFKLTQIAKAQMP</sequence>
<dbReference type="Pfam" id="PF13416">
    <property type="entry name" value="SBP_bac_8"/>
    <property type="match status" value="1"/>
</dbReference>
<dbReference type="KEGG" id="cyj:Cyan7822_3774"/>
<dbReference type="PANTHER" id="PTHR30061">
    <property type="entry name" value="MALTOSE-BINDING PERIPLASMIC PROTEIN"/>
    <property type="match status" value="1"/>
</dbReference>
<keyword evidence="6" id="KW-1185">Reference proteome</keyword>
<dbReference type="eggNOG" id="COG2182">
    <property type="taxonomic scope" value="Bacteria"/>
</dbReference>
<feature type="chain" id="PRO_5003141316" evidence="4">
    <location>
        <begin position="28"/>
        <end position="410"/>
    </location>
</feature>
<dbReference type="GO" id="GO:1901982">
    <property type="term" value="F:maltose binding"/>
    <property type="evidence" value="ECO:0007669"/>
    <property type="project" value="TreeGrafter"/>
</dbReference>
<proteinExistence type="inferred from homology"/>
<dbReference type="Gene3D" id="3.40.190.10">
    <property type="entry name" value="Periplasmic binding protein-like II"/>
    <property type="match status" value="2"/>
</dbReference>
<dbReference type="GO" id="GO:0015768">
    <property type="term" value="P:maltose transport"/>
    <property type="evidence" value="ECO:0007669"/>
    <property type="project" value="TreeGrafter"/>
</dbReference>
<dbReference type="Proteomes" id="UP000008206">
    <property type="component" value="Chromosome"/>
</dbReference>
<gene>
    <name evidence="5" type="ordered locus">Cyan7822_3774</name>
</gene>
<keyword evidence="2" id="KW-0813">Transport</keyword>
<dbReference type="SUPFAM" id="SSF53850">
    <property type="entry name" value="Periplasmic binding protein-like II"/>
    <property type="match status" value="1"/>
</dbReference>
<evidence type="ECO:0000256" key="1">
    <source>
        <dbReference type="ARBA" id="ARBA00008520"/>
    </source>
</evidence>
<evidence type="ECO:0000313" key="6">
    <source>
        <dbReference type="Proteomes" id="UP000008206"/>
    </source>
</evidence>
<feature type="signal peptide" evidence="4">
    <location>
        <begin position="1"/>
        <end position="27"/>
    </location>
</feature>
<evidence type="ECO:0000256" key="4">
    <source>
        <dbReference type="SAM" id="SignalP"/>
    </source>
</evidence>
<protein>
    <submittedName>
        <fullName evidence="5">Extracellular solute-binding protein family 1</fullName>
    </submittedName>
</protein>
<dbReference type="InterPro" id="IPR006059">
    <property type="entry name" value="SBP"/>
</dbReference>
<dbReference type="STRING" id="497965.Cyan7822_3774"/>
<reference evidence="6" key="1">
    <citation type="journal article" date="2011" name="MBio">
        <title>Novel metabolic attributes of the genus Cyanothece, comprising a group of unicellular nitrogen-fixing Cyanobacteria.</title>
        <authorList>
            <person name="Bandyopadhyay A."/>
            <person name="Elvitigala T."/>
            <person name="Welsh E."/>
            <person name="Stockel J."/>
            <person name="Liberton M."/>
            <person name="Min H."/>
            <person name="Sherman L.A."/>
            <person name="Pakrasi H.B."/>
        </authorList>
    </citation>
    <scope>NUCLEOTIDE SEQUENCE [LARGE SCALE GENOMIC DNA]</scope>
    <source>
        <strain evidence="6">PCC 7822</strain>
    </source>
</reference>